<dbReference type="SUPFAM" id="SSF56281">
    <property type="entry name" value="Metallo-hydrolase/oxidoreductase"/>
    <property type="match status" value="1"/>
</dbReference>
<dbReference type="Proteomes" id="UP001060164">
    <property type="component" value="Chromosome"/>
</dbReference>
<evidence type="ECO:0000259" key="2">
    <source>
        <dbReference type="SMART" id="SM00849"/>
    </source>
</evidence>
<dbReference type="PANTHER" id="PTHR43546:SF8">
    <property type="entry name" value="METALLO-BETA-LACTAMASE DOMAIN-CONTAINING PROTEIN"/>
    <property type="match status" value="1"/>
</dbReference>
<dbReference type="Gene3D" id="3.60.15.10">
    <property type="entry name" value="Ribonuclease Z/Hydroxyacylglutathione hydrolase-like"/>
    <property type="match status" value="1"/>
</dbReference>
<organism evidence="3 4">
    <name type="scientific">Ruminococcus gauvreauii</name>
    <dbReference type="NCBI Taxonomy" id="438033"/>
    <lineage>
        <taxon>Bacteria</taxon>
        <taxon>Bacillati</taxon>
        <taxon>Bacillota</taxon>
        <taxon>Clostridia</taxon>
        <taxon>Eubacteriales</taxon>
        <taxon>Oscillospiraceae</taxon>
        <taxon>Ruminococcus</taxon>
    </lineage>
</organism>
<feature type="domain" description="Metallo-beta-lactamase" evidence="2">
    <location>
        <begin position="19"/>
        <end position="213"/>
    </location>
</feature>
<keyword evidence="4" id="KW-1185">Reference proteome</keyword>
<evidence type="ECO:0000256" key="1">
    <source>
        <dbReference type="SAM" id="Phobius"/>
    </source>
</evidence>
<evidence type="ECO:0000313" key="4">
    <source>
        <dbReference type="Proteomes" id="UP001060164"/>
    </source>
</evidence>
<dbReference type="InterPro" id="IPR050114">
    <property type="entry name" value="UPF0173_UPF0282_UlaG_hydrolase"/>
</dbReference>
<keyword evidence="1" id="KW-0812">Transmembrane</keyword>
<accession>A0ABY5VHI4</accession>
<reference evidence="3" key="1">
    <citation type="journal article" date="2022" name="Cell">
        <title>Design, construction, and in vivo augmentation of a complex gut microbiome.</title>
        <authorList>
            <person name="Cheng A.G."/>
            <person name="Ho P.Y."/>
            <person name="Aranda-Diaz A."/>
            <person name="Jain S."/>
            <person name="Yu F.B."/>
            <person name="Meng X."/>
            <person name="Wang M."/>
            <person name="Iakiviak M."/>
            <person name="Nagashima K."/>
            <person name="Zhao A."/>
            <person name="Murugkar P."/>
            <person name="Patil A."/>
            <person name="Atabakhsh K."/>
            <person name="Weakley A."/>
            <person name="Yan J."/>
            <person name="Brumbaugh A.R."/>
            <person name="Higginbottom S."/>
            <person name="Dimas A."/>
            <person name="Shiver A.L."/>
            <person name="Deutschbauer A."/>
            <person name="Neff N."/>
            <person name="Sonnenburg J.L."/>
            <person name="Huang K.C."/>
            <person name="Fischbach M.A."/>
        </authorList>
    </citation>
    <scope>NUCLEOTIDE SEQUENCE</scope>
    <source>
        <strain evidence="3">DSM 19829</strain>
    </source>
</reference>
<feature type="transmembrane region" description="Helical" evidence="1">
    <location>
        <begin position="15"/>
        <end position="34"/>
    </location>
</feature>
<evidence type="ECO:0000313" key="3">
    <source>
        <dbReference type="EMBL" id="UWP58983.1"/>
    </source>
</evidence>
<gene>
    <name evidence="3" type="ORF">NQ502_16670</name>
</gene>
<sequence length="254" mass="28171">MMDVYRRSADERIRLTWMGGAGFLITFGGLRIGIDIYLSDACHGADGSFKRLTLAPCRAQELDLDYLISTHDHGDHFDVISVPEMLNMNGRMKVICPSSVITFAGNMGLDTSRFIRLDRGKMFQEETFSLQAVTADHGEETPDAIGVIIKMGGKRIFFAGDGTWHDHYRELTMGETGFDVLLVAINGRYGNPDSSQAADIASMLEAKLVIPCHYWMFREHGGDPQTFVTACLEKEPPLKPVVLAVGEAYTLQDD</sequence>
<dbReference type="PANTHER" id="PTHR43546">
    <property type="entry name" value="UPF0173 METAL-DEPENDENT HYDROLASE MJ1163-RELATED"/>
    <property type="match status" value="1"/>
</dbReference>
<dbReference type="InterPro" id="IPR036866">
    <property type="entry name" value="RibonucZ/Hydroxyglut_hydro"/>
</dbReference>
<keyword evidence="1" id="KW-0472">Membrane</keyword>
<name>A0ABY5VHI4_9FIRM</name>
<protein>
    <submittedName>
        <fullName evidence="3">MBL fold metallo-hydrolase</fullName>
    </submittedName>
</protein>
<dbReference type="EMBL" id="CP102290">
    <property type="protein sequence ID" value="UWP58983.1"/>
    <property type="molecule type" value="Genomic_DNA"/>
</dbReference>
<proteinExistence type="predicted"/>
<dbReference type="RefSeq" id="WP_028527266.1">
    <property type="nucleotide sequence ID" value="NZ_CABLBR010000001.1"/>
</dbReference>
<dbReference type="SMART" id="SM00849">
    <property type="entry name" value="Lactamase_B"/>
    <property type="match status" value="1"/>
</dbReference>
<keyword evidence="1" id="KW-1133">Transmembrane helix</keyword>
<dbReference type="InterPro" id="IPR001279">
    <property type="entry name" value="Metallo-B-lactamas"/>
</dbReference>
<dbReference type="Pfam" id="PF12706">
    <property type="entry name" value="Lactamase_B_2"/>
    <property type="match status" value="1"/>
</dbReference>